<evidence type="ECO:0000313" key="3">
    <source>
        <dbReference type="Proteomes" id="UP000605848"/>
    </source>
</evidence>
<organism evidence="2 3">
    <name type="scientific">Microvirga aerilata</name>
    <dbReference type="NCBI Taxonomy" id="670292"/>
    <lineage>
        <taxon>Bacteria</taxon>
        <taxon>Pseudomonadati</taxon>
        <taxon>Pseudomonadota</taxon>
        <taxon>Alphaproteobacteria</taxon>
        <taxon>Hyphomicrobiales</taxon>
        <taxon>Methylobacteriaceae</taxon>
        <taxon>Microvirga</taxon>
    </lineage>
</organism>
<feature type="transmembrane region" description="Helical" evidence="1">
    <location>
        <begin position="12"/>
        <end position="32"/>
    </location>
</feature>
<comment type="caution">
    <text evidence="2">The sequence shown here is derived from an EMBL/GenBank/DDBJ whole genome shotgun (WGS) entry which is preliminary data.</text>
</comment>
<accession>A0A937D3J4</accession>
<reference evidence="2" key="1">
    <citation type="submission" date="2021-01" db="EMBL/GenBank/DDBJ databases">
        <title>Microvirga sp.</title>
        <authorList>
            <person name="Kim M.K."/>
        </authorList>
    </citation>
    <scope>NUCLEOTIDE SEQUENCE</scope>
    <source>
        <strain evidence="2">5420S-16</strain>
    </source>
</reference>
<keyword evidence="1" id="KW-0472">Membrane</keyword>
<keyword evidence="1" id="KW-1133">Transmembrane helix</keyword>
<evidence type="ECO:0000313" key="2">
    <source>
        <dbReference type="EMBL" id="MBL0406470.1"/>
    </source>
</evidence>
<evidence type="ECO:0000256" key="1">
    <source>
        <dbReference type="SAM" id="Phobius"/>
    </source>
</evidence>
<protein>
    <submittedName>
        <fullName evidence="2">Uncharacterized protein</fullName>
    </submittedName>
</protein>
<dbReference type="AlphaFoldDB" id="A0A937D3J4"/>
<dbReference type="RefSeq" id="WP_202063341.1">
    <property type="nucleotide sequence ID" value="NZ_JAEQMY010000042.1"/>
</dbReference>
<proteinExistence type="predicted"/>
<keyword evidence="3" id="KW-1185">Reference proteome</keyword>
<dbReference type="Proteomes" id="UP000605848">
    <property type="component" value="Unassembled WGS sequence"/>
</dbReference>
<keyword evidence="1" id="KW-0812">Transmembrane</keyword>
<sequence length="154" mass="16200">MTFREGLLKARGQITFIVALALSTGVIIYLEALDTEERIQSRVTTELARQRNAPATVSPSIEAAVRANLTRAEQAYAADPGNEAHRAALLTSLSSAVQLGIRKPDEGLSGAQRILDEIEGQPGDRNPAVASALGAAALAFPSLQERIAKLSGAP</sequence>
<name>A0A937D3J4_9HYPH</name>
<dbReference type="EMBL" id="JAEQMY010000042">
    <property type="protein sequence ID" value="MBL0406470.1"/>
    <property type="molecule type" value="Genomic_DNA"/>
</dbReference>
<gene>
    <name evidence="2" type="ORF">JKG68_21155</name>
</gene>